<evidence type="ECO:0000313" key="3">
    <source>
        <dbReference type="Proteomes" id="UP000673552"/>
    </source>
</evidence>
<comment type="caution">
    <text evidence="2">The sequence shown here is derived from an EMBL/GenBank/DDBJ whole genome shotgun (WGS) entry which is preliminary data.</text>
</comment>
<dbReference type="GeneID" id="92511519"/>
<evidence type="ECO:0008006" key="4">
    <source>
        <dbReference type="Google" id="ProtNLM"/>
    </source>
</evidence>
<dbReference type="KEGG" id="lmat:92511519"/>
<name>A0A836FXU5_9TRYP</name>
<feature type="region of interest" description="Disordered" evidence="1">
    <location>
        <begin position="88"/>
        <end position="124"/>
    </location>
</feature>
<dbReference type="Proteomes" id="UP000673552">
    <property type="component" value="Unassembled WGS sequence"/>
</dbReference>
<accession>A0A836FXU5</accession>
<evidence type="ECO:0000256" key="1">
    <source>
        <dbReference type="SAM" id="MobiDB-lite"/>
    </source>
</evidence>
<dbReference type="PANTHER" id="PTHR40744">
    <property type="entry name" value="SODIUM STIBOGLUCONATE RESISTANCE PROTEIN-RELATED"/>
    <property type="match status" value="1"/>
</dbReference>
<dbReference type="AlphaFoldDB" id="A0A836FXU5"/>
<sequence length="631" mass="69617">MGNTQSEVPKEGQGHPGLFYRGVRAAKEARFTISELYFVQALGRHPGRPFWNTLMPAVLDREVSRKKSDAPFVAQVVASSEALEEPEVGGAVGKAGQPGDSRYCTEARGGRGGGRPSLSEGEDDSDVLKRDACLAAQDVSFDTEVKDILLPLDSQVRDTLDFLRLLADMALTYLDLLTTTCHTEKVRCIAARYCLLVVSHTQVLLHCLTLWKEEHLPHRGGLIHYAGQHNQSRMASLHDDANDGEVVVNGWGTPDGEQKGGPRTSCTYQRNFALALVEATCRYYFISFTVSYAGLLIGSYGAAVTGRSRRQGVYDNAVDHLEAALAIVRGLAREYPNEYLSKVILQSFPEPSRGARWPRRRSSGTSLHFSCMKLLPLSSGHYRHIYTCGATWSPLQSALVPLAYARSVRLVVEWRSQDCVDAYLVSPGCRTSYHYLSWLSEAKFLAVPGCSQYMLERALPDFVPWKGTRRYKTEILLSPKASELAHSTACPPSSLHPSLPLTDDAAVRYQAVAMVELIQRPPLNVVDEMSASAKKALMRKWKESLKKSGRNINTDLDFSDARTCVMLCQNEACFLGISALLNFAQLHKAAGEVDAAAAYGRAVENLVEGLFEPQSAELHMVRFLLHGGMRS</sequence>
<dbReference type="OrthoDB" id="261177at2759"/>
<proteinExistence type="predicted"/>
<reference evidence="3" key="1">
    <citation type="journal article" date="2021" name="Microbiol. Resour. Announc.">
        <title>LGAAP: Leishmaniinae Genome Assembly and Annotation Pipeline.</title>
        <authorList>
            <person name="Almutairi H."/>
            <person name="Urbaniak M.D."/>
            <person name="Bates M.D."/>
            <person name="Jariyapan N."/>
            <person name="Kwakye-Nuako G."/>
            <person name="Thomaz-Soccol V."/>
            <person name="Al-Salem W.S."/>
            <person name="Dillon R.J."/>
            <person name="Bates P.A."/>
            <person name="Gatherer D."/>
        </authorList>
    </citation>
    <scope>NUCLEOTIDE SEQUENCE [LARGE SCALE GENOMIC DNA]</scope>
</reference>
<dbReference type="EMBL" id="JAFEUZ010000031">
    <property type="protein sequence ID" value="KAG5471312.1"/>
    <property type="molecule type" value="Genomic_DNA"/>
</dbReference>
<dbReference type="PANTHER" id="PTHR40744:SF1">
    <property type="entry name" value="SODIUM STIBOGLUCONATE RESISTANCE PROTEIN"/>
    <property type="match status" value="1"/>
</dbReference>
<keyword evidence="3" id="KW-1185">Reference proteome</keyword>
<reference evidence="3" key="2">
    <citation type="journal article" date="2021" name="Sci. Data">
        <title>Chromosome-scale genome sequencing, assembly and annotation of six genomes from subfamily Leishmaniinae.</title>
        <authorList>
            <person name="Almutairi H."/>
            <person name="Urbaniak M.D."/>
            <person name="Bates M.D."/>
            <person name="Jariyapan N."/>
            <person name="Kwakye-Nuako G."/>
            <person name="Thomaz Soccol V."/>
            <person name="Al-Salem W.S."/>
            <person name="Dillon R.J."/>
            <person name="Bates P.A."/>
            <person name="Gatherer D."/>
        </authorList>
    </citation>
    <scope>NUCLEOTIDE SEQUENCE [LARGE SCALE GENOMIC DNA]</scope>
</reference>
<protein>
    <recommendedName>
        <fullName evidence="4">Sodium stibogluconate resistance protein</fullName>
    </recommendedName>
</protein>
<dbReference type="RefSeq" id="XP_067176286.1">
    <property type="nucleotide sequence ID" value="XM_067319007.1"/>
</dbReference>
<gene>
    <name evidence="2" type="ORF">LSCM1_01391</name>
</gene>
<organism evidence="2 3">
    <name type="scientific">Leishmania martiniquensis</name>
    <dbReference type="NCBI Taxonomy" id="1580590"/>
    <lineage>
        <taxon>Eukaryota</taxon>
        <taxon>Discoba</taxon>
        <taxon>Euglenozoa</taxon>
        <taxon>Kinetoplastea</taxon>
        <taxon>Metakinetoplastina</taxon>
        <taxon>Trypanosomatida</taxon>
        <taxon>Trypanosomatidae</taxon>
        <taxon>Leishmaniinae</taxon>
        <taxon>Leishmania</taxon>
    </lineage>
</organism>
<evidence type="ECO:0000313" key="2">
    <source>
        <dbReference type="EMBL" id="KAG5471312.1"/>
    </source>
</evidence>